<feature type="region of interest" description="Disordered" evidence="1">
    <location>
        <begin position="41"/>
        <end position="157"/>
    </location>
</feature>
<accession>A0A4Y7TJI8</accession>
<protein>
    <submittedName>
        <fullName evidence="2">Uncharacterized protein</fullName>
    </submittedName>
</protein>
<reference evidence="2 3" key="1">
    <citation type="journal article" date="2019" name="Nat. Ecol. Evol.">
        <title>Megaphylogeny resolves global patterns of mushroom evolution.</title>
        <authorList>
            <person name="Varga T."/>
            <person name="Krizsan K."/>
            <person name="Foldi C."/>
            <person name="Dima B."/>
            <person name="Sanchez-Garcia M."/>
            <person name="Sanchez-Ramirez S."/>
            <person name="Szollosi G.J."/>
            <person name="Szarkandi J.G."/>
            <person name="Papp V."/>
            <person name="Albert L."/>
            <person name="Andreopoulos W."/>
            <person name="Angelini C."/>
            <person name="Antonin V."/>
            <person name="Barry K.W."/>
            <person name="Bougher N.L."/>
            <person name="Buchanan P."/>
            <person name="Buyck B."/>
            <person name="Bense V."/>
            <person name="Catcheside P."/>
            <person name="Chovatia M."/>
            <person name="Cooper J."/>
            <person name="Damon W."/>
            <person name="Desjardin D."/>
            <person name="Finy P."/>
            <person name="Geml J."/>
            <person name="Haridas S."/>
            <person name="Hughes K."/>
            <person name="Justo A."/>
            <person name="Karasinski D."/>
            <person name="Kautmanova I."/>
            <person name="Kiss B."/>
            <person name="Kocsube S."/>
            <person name="Kotiranta H."/>
            <person name="LaButti K.M."/>
            <person name="Lechner B.E."/>
            <person name="Liimatainen K."/>
            <person name="Lipzen A."/>
            <person name="Lukacs Z."/>
            <person name="Mihaltcheva S."/>
            <person name="Morgado L.N."/>
            <person name="Niskanen T."/>
            <person name="Noordeloos M.E."/>
            <person name="Ohm R.A."/>
            <person name="Ortiz-Santana B."/>
            <person name="Ovrebo C."/>
            <person name="Racz N."/>
            <person name="Riley R."/>
            <person name="Savchenko A."/>
            <person name="Shiryaev A."/>
            <person name="Soop K."/>
            <person name="Spirin V."/>
            <person name="Szebenyi C."/>
            <person name="Tomsovsky M."/>
            <person name="Tulloss R.E."/>
            <person name="Uehling J."/>
            <person name="Grigoriev I.V."/>
            <person name="Vagvolgyi C."/>
            <person name="Papp T."/>
            <person name="Martin F.M."/>
            <person name="Miettinen O."/>
            <person name="Hibbett D.S."/>
            <person name="Nagy L.G."/>
        </authorList>
    </citation>
    <scope>NUCLEOTIDE SEQUENCE [LARGE SCALE GENOMIC DNA]</scope>
    <source>
        <strain evidence="2 3">FP101781</strain>
    </source>
</reference>
<name>A0A4Y7TJI8_COPMI</name>
<proteinExistence type="predicted"/>
<dbReference type="AlphaFoldDB" id="A0A4Y7TJI8"/>
<evidence type="ECO:0000313" key="2">
    <source>
        <dbReference type="EMBL" id="TEB34320.1"/>
    </source>
</evidence>
<feature type="compositionally biased region" description="Low complexity" evidence="1">
    <location>
        <begin position="126"/>
        <end position="145"/>
    </location>
</feature>
<dbReference type="Proteomes" id="UP000298030">
    <property type="component" value="Unassembled WGS sequence"/>
</dbReference>
<comment type="caution">
    <text evidence="2">The sequence shown here is derived from an EMBL/GenBank/DDBJ whole genome shotgun (WGS) entry which is preliminary data.</text>
</comment>
<evidence type="ECO:0000256" key="1">
    <source>
        <dbReference type="SAM" id="MobiDB-lite"/>
    </source>
</evidence>
<gene>
    <name evidence="2" type="ORF">FA13DRAFT_80893</name>
</gene>
<dbReference type="EMBL" id="QPFP01000010">
    <property type="protein sequence ID" value="TEB34320.1"/>
    <property type="molecule type" value="Genomic_DNA"/>
</dbReference>
<organism evidence="2 3">
    <name type="scientific">Coprinellus micaceus</name>
    <name type="common">Glistening ink-cap mushroom</name>
    <name type="synonym">Coprinus micaceus</name>
    <dbReference type="NCBI Taxonomy" id="71717"/>
    <lineage>
        <taxon>Eukaryota</taxon>
        <taxon>Fungi</taxon>
        <taxon>Dikarya</taxon>
        <taxon>Basidiomycota</taxon>
        <taxon>Agaricomycotina</taxon>
        <taxon>Agaricomycetes</taxon>
        <taxon>Agaricomycetidae</taxon>
        <taxon>Agaricales</taxon>
        <taxon>Agaricineae</taxon>
        <taxon>Psathyrellaceae</taxon>
        <taxon>Coprinellus</taxon>
    </lineage>
</organism>
<keyword evidence="3" id="KW-1185">Reference proteome</keyword>
<evidence type="ECO:0000313" key="3">
    <source>
        <dbReference type="Proteomes" id="UP000298030"/>
    </source>
</evidence>
<sequence length="197" mass="20045">MVRHPLMNPQIDEAHGSMYRLIDLINMCRAGGRNMDRITVGNPPLTSIPGDSGIPRTFTSGSVTSASASTSAPPSTSSTLPPSSTTALSASLPTTSTSSAGTSSSSLEHEGPPSPTSSLAPDANQAATAGPPADPLAALLGAGPPSDEGPGVATNGASRTSRRWFGWSFSSGRSGIDVVWLLSVYVGLWTFVSDTCL</sequence>
<feature type="compositionally biased region" description="Low complexity" evidence="1">
    <location>
        <begin position="59"/>
        <end position="106"/>
    </location>
</feature>